<dbReference type="AlphaFoldDB" id="A0AA38CFW4"/>
<dbReference type="GO" id="GO:0000139">
    <property type="term" value="C:Golgi membrane"/>
    <property type="evidence" value="ECO:0007669"/>
    <property type="project" value="UniProtKB-SubCell"/>
</dbReference>
<evidence type="ECO:0000313" key="11">
    <source>
        <dbReference type="Proteomes" id="UP000824469"/>
    </source>
</evidence>
<dbReference type="Proteomes" id="UP000824469">
    <property type="component" value="Unassembled WGS sequence"/>
</dbReference>
<name>A0AA38CFW4_TAXCH</name>
<keyword evidence="3" id="KW-0808">Transferase</keyword>
<evidence type="ECO:0000256" key="3">
    <source>
        <dbReference type="ARBA" id="ARBA00022679"/>
    </source>
</evidence>
<evidence type="ECO:0000256" key="8">
    <source>
        <dbReference type="SAM" id="Phobius"/>
    </source>
</evidence>
<dbReference type="GO" id="GO:0016763">
    <property type="term" value="F:pentosyltransferase activity"/>
    <property type="evidence" value="ECO:0007669"/>
    <property type="project" value="UniProtKB-ARBA"/>
</dbReference>
<evidence type="ECO:0000256" key="1">
    <source>
        <dbReference type="ARBA" id="ARBA00004323"/>
    </source>
</evidence>
<comment type="caution">
    <text evidence="10">The sequence shown here is derived from an EMBL/GenBank/DDBJ whole genome shotgun (WGS) entry which is preliminary data.</text>
</comment>
<evidence type="ECO:0000313" key="10">
    <source>
        <dbReference type="EMBL" id="KAH9299825.1"/>
    </source>
</evidence>
<accession>A0AA38CFW4</accession>
<evidence type="ECO:0000256" key="7">
    <source>
        <dbReference type="ARBA" id="ARBA00023180"/>
    </source>
</evidence>
<dbReference type="OMA" id="HNETHFA"/>
<dbReference type="InterPro" id="IPR049625">
    <property type="entry name" value="Glyco_transf_61_cat"/>
</dbReference>
<evidence type="ECO:0000256" key="5">
    <source>
        <dbReference type="ARBA" id="ARBA00022989"/>
    </source>
</evidence>
<dbReference type="EMBL" id="JAHRHJ020000010">
    <property type="protein sequence ID" value="KAH9299825.1"/>
    <property type="molecule type" value="Genomic_DNA"/>
</dbReference>
<keyword evidence="2" id="KW-0328">Glycosyltransferase</keyword>
<comment type="subcellular location">
    <subcellularLocation>
        <location evidence="1">Golgi apparatus membrane</location>
        <topology evidence="1">Single-pass type II membrane protein</topology>
    </subcellularLocation>
</comment>
<feature type="domain" description="Glycosyltransferase 61 catalytic" evidence="9">
    <location>
        <begin position="395"/>
        <end position="483"/>
    </location>
</feature>
<evidence type="ECO:0000256" key="6">
    <source>
        <dbReference type="ARBA" id="ARBA00023136"/>
    </source>
</evidence>
<organism evidence="10 11">
    <name type="scientific">Taxus chinensis</name>
    <name type="common">Chinese yew</name>
    <name type="synonym">Taxus wallichiana var. chinensis</name>
    <dbReference type="NCBI Taxonomy" id="29808"/>
    <lineage>
        <taxon>Eukaryota</taxon>
        <taxon>Viridiplantae</taxon>
        <taxon>Streptophyta</taxon>
        <taxon>Embryophyta</taxon>
        <taxon>Tracheophyta</taxon>
        <taxon>Spermatophyta</taxon>
        <taxon>Pinopsida</taxon>
        <taxon>Pinidae</taxon>
        <taxon>Conifers II</taxon>
        <taxon>Cupressales</taxon>
        <taxon>Taxaceae</taxon>
        <taxon>Taxus</taxon>
    </lineage>
</organism>
<evidence type="ECO:0000259" key="9">
    <source>
        <dbReference type="Pfam" id="PF04577"/>
    </source>
</evidence>
<keyword evidence="6 8" id="KW-0472">Membrane</keyword>
<dbReference type="InterPro" id="IPR007657">
    <property type="entry name" value="Glycosyltransferase_61"/>
</dbReference>
<dbReference type="PANTHER" id="PTHR20961">
    <property type="entry name" value="GLYCOSYLTRANSFERASE"/>
    <property type="match status" value="1"/>
</dbReference>
<feature type="non-terminal residue" evidence="10">
    <location>
        <position position="1"/>
    </location>
</feature>
<evidence type="ECO:0000256" key="2">
    <source>
        <dbReference type="ARBA" id="ARBA00022676"/>
    </source>
</evidence>
<dbReference type="Pfam" id="PF04577">
    <property type="entry name" value="Glyco_transf_61"/>
    <property type="match status" value="1"/>
</dbReference>
<evidence type="ECO:0000256" key="4">
    <source>
        <dbReference type="ARBA" id="ARBA00022692"/>
    </source>
</evidence>
<proteinExistence type="predicted"/>
<keyword evidence="4 8" id="KW-0812">Transmembrane</keyword>
<keyword evidence="11" id="KW-1185">Reference proteome</keyword>
<sequence length="540" mass="61327">MEMSEGFDRRRSTRSSSGRLRGLFIALYITMIFLLLLFLITQFLAIEEKTHFYSIKAQLNESAAAVRNNIAGFADFSFLQLQRHMTCSLKLEEEEEKTLADNLVSLHKRLDAMDAKWSSATNETKGIPPSDHNVENKHTIEEKTLSLHKRLDALDAKWSSAIDETRAIPPSHADDDKHTIEALKREMEVLAEHLRQSVEFFPLKDVNVAPVTEPDRTWFMSTVRGRGKNGNPHFLFFPSEASNGRILCIKGKQDSYGFAWPEYLPPNSTLLKGMAFVSDSVYDYHSPWHSMTNMVVSVAWGMENQCKAHDRFVLYQQGRLVRRIGSWISNILEATLGRRIEPELLLESGNGPVCFEKAGIYRRGFDNMSIQKRIELFDMIRCKVRKFCNVSESQRVVNGVGVINITLVARSGGSRSFKNESVVASVIAEQCNKLHGCNFHVLHVANLTFCQQVEAMSKIDIMVSSHGAQMTNLMFMSKGSSVMEMFPKGWLETAGSGQYTFHWFATWTGMNHEGTYRDIEGPVCPYSERMACFTFYKDGQ</sequence>
<gene>
    <name evidence="10" type="ORF">KI387_031507</name>
</gene>
<keyword evidence="5 8" id="KW-1133">Transmembrane helix</keyword>
<dbReference type="PANTHER" id="PTHR20961:SF38">
    <property type="entry name" value="PROTEIN O-LINKED-MANNOSE BETA-1,4-N-ACETYLGLUCOSAMINYLTRANSFERASE 2"/>
    <property type="match status" value="1"/>
</dbReference>
<feature type="transmembrane region" description="Helical" evidence="8">
    <location>
        <begin position="20"/>
        <end position="45"/>
    </location>
</feature>
<reference evidence="10 11" key="1">
    <citation type="journal article" date="2021" name="Nat. Plants">
        <title>The Taxus genome provides insights into paclitaxel biosynthesis.</title>
        <authorList>
            <person name="Xiong X."/>
            <person name="Gou J."/>
            <person name="Liao Q."/>
            <person name="Li Y."/>
            <person name="Zhou Q."/>
            <person name="Bi G."/>
            <person name="Li C."/>
            <person name="Du R."/>
            <person name="Wang X."/>
            <person name="Sun T."/>
            <person name="Guo L."/>
            <person name="Liang H."/>
            <person name="Lu P."/>
            <person name="Wu Y."/>
            <person name="Zhang Z."/>
            <person name="Ro D.K."/>
            <person name="Shang Y."/>
            <person name="Huang S."/>
            <person name="Yan J."/>
        </authorList>
    </citation>
    <scope>NUCLEOTIDE SEQUENCE [LARGE SCALE GENOMIC DNA]</scope>
    <source>
        <strain evidence="10">Ta-2019</strain>
    </source>
</reference>
<protein>
    <recommendedName>
        <fullName evidence="9">Glycosyltransferase 61 catalytic domain-containing protein</fullName>
    </recommendedName>
</protein>
<keyword evidence="7" id="KW-0325">Glycoprotein</keyword>